<dbReference type="AlphaFoldDB" id="A0A645IRJ4"/>
<sequence length="94" mass="9897">MYAVKYLHMQQGSPIAQNSIVSAGDYIGQVGNSGNSSGPHCHVEVFKLGSMGINDYIASWNGDLAFGTGWGNAGLNTTCDSRGAPCRVKPESVF</sequence>
<dbReference type="Gene3D" id="2.70.70.10">
    <property type="entry name" value="Glucose Permease (Domain IIA)"/>
    <property type="match status" value="1"/>
</dbReference>
<dbReference type="InterPro" id="IPR016047">
    <property type="entry name" value="M23ase_b-sheet_dom"/>
</dbReference>
<dbReference type="InterPro" id="IPR011055">
    <property type="entry name" value="Dup_hybrid_motif"/>
</dbReference>
<evidence type="ECO:0000259" key="1">
    <source>
        <dbReference type="Pfam" id="PF01551"/>
    </source>
</evidence>
<evidence type="ECO:0000313" key="2">
    <source>
        <dbReference type="EMBL" id="MPN53988.1"/>
    </source>
</evidence>
<name>A0A645IRJ4_9ZZZZ</name>
<dbReference type="SUPFAM" id="SSF51261">
    <property type="entry name" value="Duplicated hybrid motif"/>
    <property type="match status" value="1"/>
</dbReference>
<dbReference type="Pfam" id="PF01551">
    <property type="entry name" value="Peptidase_M23"/>
    <property type="match status" value="1"/>
</dbReference>
<comment type="caution">
    <text evidence="2">The sequence shown here is derived from an EMBL/GenBank/DDBJ whole genome shotgun (WGS) entry which is preliminary data.</text>
</comment>
<proteinExistence type="predicted"/>
<feature type="domain" description="M23ase beta-sheet core" evidence="1">
    <location>
        <begin position="2"/>
        <end position="49"/>
    </location>
</feature>
<protein>
    <recommendedName>
        <fullName evidence="1">M23ase beta-sheet core domain-containing protein</fullName>
    </recommendedName>
</protein>
<gene>
    <name evidence="2" type="ORF">SDC9_201657</name>
</gene>
<organism evidence="2">
    <name type="scientific">bioreactor metagenome</name>
    <dbReference type="NCBI Taxonomy" id="1076179"/>
    <lineage>
        <taxon>unclassified sequences</taxon>
        <taxon>metagenomes</taxon>
        <taxon>ecological metagenomes</taxon>
    </lineage>
</organism>
<reference evidence="2" key="1">
    <citation type="submission" date="2019-08" db="EMBL/GenBank/DDBJ databases">
        <authorList>
            <person name="Kucharzyk K."/>
            <person name="Murdoch R.W."/>
            <person name="Higgins S."/>
            <person name="Loffler F."/>
        </authorList>
    </citation>
    <scope>NUCLEOTIDE SEQUENCE</scope>
</reference>
<dbReference type="EMBL" id="VSSQ01121739">
    <property type="protein sequence ID" value="MPN53988.1"/>
    <property type="molecule type" value="Genomic_DNA"/>
</dbReference>
<dbReference type="CDD" id="cd12797">
    <property type="entry name" value="M23_peptidase"/>
    <property type="match status" value="1"/>
</dbReference>
<accession>A0A645IRJ4</accession>